<accession>A0A7M1SR29</accession>
<dbReference type="Gene3D" id="3.40.50.2300">
    <property type="match status" value="2"/>
</dbReference>
<evidence type="ECO:0000256" key="3">
    <source>
        <dbReference type="ARBA" id="ARBA00023163"/>
    </source>
</evidence>
<keyword evidence="2 5" id="KW-0238">DNA-binding</keyword>
<keyword evidence="3" id="KW-0804">Transcription</keyword>
<dbReference type="EMBL" id="CP063169">
    <property type="protein sequence ID" value="QOR70006.1"/>
    <property type="molecule type" value="Genomic_DNA"/>
</dbReference>
<dbReference type="PANTHER" id="PTHR30146:SF138">
    <property type="entry name" value="TRANSCRIPTIONAL REGULATORY PROTEIN"/>
    <property type="match status" value="1"/>
</dbReference>
<dbReference type="Pfam" id="PF00356">
    <property type="entry name" value="LacI"/>
    <property type="match status" value="1"/>
</dbReference>
<dbReference type="InterPro" id="IPR010982">
    <property type="entry name" value="Lambda_DNA-bd_dom_sf"/>
</dbReference>
<evidence type="ECO:0000313" key="5">
    <source>
        <dbReference type="EMBL" id="QOR70006.1"/>
    </source>
</evidence>
<sequence length="346" mass="35982">MSRRATLTDVARTAGVSLSTASLAFSGAGPIAEATKQRVLRAASELGYAGPNPVAASLRRGRSRVVGVLVGRDVRTNFRDPVAVQTLGGVASALGDAARGMLLIPAGEDDPAGQHLIRHGSMDSVVVLHALGRDAGRVLREREVPMVWVDRTGPGAVSVRVQDRAGMAALGEHLVGLGHRRVALATMPWTSERVAGPVDVIGTRPQGRYIADRVAGLLDAGIEPVAAESTRRSLVEEGIRAGHALLDLSPRPTALVGFSDLIAAGLLLAATERGLRVPEDVSVAGFDGVDLPWLGEHQLTSVVQPAQEKGESAARAAIMLADGQRPEPVSLACQLRVGTTTGPVPD</sequence>
<dbReference type="SMART" id="SM00354">
    <property type="entry name" value="HTH_LACI"/>
    <property type="match status" value="1"/>
</dbReference>
<dbReference type="CDD" id="cd06279">
    <property type="entry name" value="PBP1_LacI-like"/>
    <property type="match status" value="1"/>
</dbReference>
<proteinExistence type="predicted"/>
<dbReference type="GO" id="GO:0000976">
    <property type="term" value="F:transcription cis-regulatory region binding"/>
    <property type="evidence" value="ECO:0007669"/>
    <property type="project" value="TreeGrafter"/>
</dbReference>
<name>A0A7M1SR29_9MICO</name>
<reference evidence="5 6" key="1">
    <citation type="submission" date="2020-10" db="EMBL/GenBank/DDBJ databases">
        <title>Haloactinobacterium sp. RN3S43, a bacterium isolated from saline soil.</title>
        <authorList>
            <person name="Sun J.-Q."/>
        </authorList>
    </citation>
    <scope>NUCLEOTIDE SEQUENCE [LARGE SCALE GENOMIC DNA]</scope>
    <source>
        <strain evidence="5 6">RN3S43</strain>
    </source>
</reference>
<evidence type="ECO:0000259" key="4">
    <source>
        <dbReference type="PROSITE" id="PS50932"/>
    </source>
</evidence>
<dbReference type="GO" id="GO:0003700">
    <property type="term" value="F:DNA-binding transcription factor activity"/>
    <property type="evidence" value="ECO:0007669"/>
    <property type="project" value="TreeGrafter"/>
</dbReference>
<dbReference type="PROSITE" id="PS50932">
    <property type="entry name" value="HTH_LACI_2"/>
    <property type="match status" value="1"/>
</dbReference>
<dbReference type="SUPFAM" id="SSF47413">
    <property type="entry name" value="lambda repressor-like DNA-binding domains"/>
    <property type="match status" value="1"/>
</dbReference>
<dbReference type="PANTHER" id="PTHR30146">
    <property type="entry name" value="LACI-RELATED TRANSCRIPTIONAL REPRESSOR"/>
    <property type="match status" value="1"/>
</dbReference>
<dbReference type="Proteomes" id="UP000593758">
    <property type="component" value="Chromosome"/>
</dbReference>
<dbReference type="InterPro" id="IPR046335">
    <property type="entry name" value="LacI/GalR-like_sensor"/>
</dbReference>
<dbReference type="Pfam" id="PF13377">
    <property type="entry name" value="Peripla_BP_3"/>
    <property type="match status" value="1"/>
</dbReference>
<evidence type="ECO:0000256" key="2">
    <source>
        <dbReference type="ARBA" id="ARBA00023125"/>
    </source>
</evidence>
<dbReference type="CDD" id="cd01392">
    <property type="entry name" value="HTH_LacI"/>
    <property type="match status" value="1"/>
</dbReference>
<gene>
    <name evidence="5" type="ORF">IM660_15390</name>
</gene>
<evidence type="ECO:0000313" key="6">
    <source>
        <dbReference type="Proteomes" id="UP000593758"/>
    </source>
</evidence>
<feature type="domain" description="HTH lacI-type" evidence="4">
    <location>
        <begin position="5"/>
        <end position="60"/>
    </location>
</feature>
<protein>
    <submittedName>
        <fullName evidence="5">LacI family DNA-binding transcriptional regulator</fullName>
    </submittedName>
</protein>
<organism evidence="5 6">
    <name type="scientific">Ruania alkalisoli</name>
    <dbReference type="NCBI Taxonomy" id="2779775"/>
    <lineage>
        <taxon>Bacteria</taxon>
        <taxon>Bacillati</taxon>
        <taxon>Actinomycetota</taxon>
        <taxon>Actinomycetes</taxon>
        <taxon>Micrococcales</taxon>
        <taxon>Ruaniaceae</taxon>
        <taxon>Ruania</taxon>
    </lineage>
</organism>
<dbReference type="KEGG" id="halt:IM660_15390"/>
<dbReference type="Gene3D" id="1.10.260.40">
    <property type="entry name" value="lambda repressor-like DNA-binding domains"/>
    <property type="match status" value="1"/>
</dbReference>
<dbReference type="SUPFAM" id="SSF53822">
    <property type="entry name" value="Periplasmic binding protein-like I"/>
    <property type="match status" value="1"/>
</dbReference>
<evidence type="ECO:0000256" key="1">
    <source>
        <dbReference type="ARBA" id="ARBA00023015"/>
    </source>
</evidence>
<dbReference type="InterPro" id="IPR028082">
    <property type="entry name" value="Peripla_BP_I"/>
</dbReference>
<dbReference type="AlphaFoldDB" id="A0A7M1SR29"/>
<keyword evidence="6" id="KW-1185">Reference proteome</keyword>
<dbReference type="RefSeq" id="WP_193496701.1">
    <property type="nucleotide sequence ID" value="NZ_CP063169.1"/>
</dbReference>
<dbReference type="InterPro" id="IPR000843">
    <property type="entry name" value="HTH_LacI"/>
</dbReference>
<keyword evidence="1" id="KW-0805">Transcription regulation</keyword>